<name>A0AAE1AT47_9GAST</name>
<keyword evidence="3" id="KW-1185">Reference proteome</keyword>
<feature type="region of interest" description="Disordered" evidence="1">
    <location>
        <begin position="71"/>
        <end position="108"/>
    </location>
</feature>
<reference evidence="2" key="1">
    <citation type="journal article" date="2023" name="G3 (Bethesda)">
        <title>A reference genome for the long-term kleptoplast-retaining sea slug Elysia crispata morphotype clarki.</title>
        <authorList>
            <person name="Eastman K.E."/>
            <person name="Pendleton A.L."/>
            <person name="Shaikh M.A."/>
            <person name="Suttiyut T."/>
            <person name="Ogas R."/>
            <person name="Tomko P."/>
            <person name="Gavelis G."/>
            <person name="Widhalm J.R."/>
            <person name="Wisecaver J.H."/>
        </authorList>
    </citation>
    <scope>NUCLEOTIDE SEQUENCE</scope>
    <source>
        <strain evidence="2">ECLA1</strain>
    </source>
</reference>
<accession>A0AAE1AT47</accession>
<dbReference type="EMBL" id="JAWDGP010001217">
    <property type="protein sequence ID" value="KAK3793524.1"/>
    <property type="molecule type" value="Genomic_DNA"/>
</dbReference>
<dbReference type="Proteomes" id="UP001283361">
    <property type="component" value="Unassembled WGS sequence"/>
</dbReference>
<gene>
    <name evidence="2" type="ORF">RRG08_023842</name>
</gene>
<evidence type="ECO:0000313" key="3">
    <source>
        <dbReference type="Proteomes" id="UP001283361"/>
    </source>
</evidence>
<comment type="caution">
    <text evidence="2">The sequence shown here is derived from an EMBL/GenBank/DDBJ whole genome shotgun (WGS) entry which is preliminary data.</text>
</comment>
<protein>
    <submittedName>
        <fullName evidence="2">Uncharacterized protein</fullName>
    </submittedName>
</protein>
<evidence type="ECO:0000313" key="2">
    <source>
        <dbReference type="EMBL" id="KAK3793524.1"/>
    </source>
</evidence>
<organism evidence="2 3">
    <name type="scientific">Elysia crispata</name>
    <name type="common">lettuce slug</name>
    <dbReference type="NCBI Taxonomy" id="231223"/>
    <lineage>
        <taxon>Eukaryota</taxon>
        <taxon>Metazoa</taxon>
        <taxon>Spiralia</taxon>
        <taxon>Lophotrochozoa</taxon>
        <taxon>Mollusca</taxon>
        <taxon>Gastropoda</taxon>
        <taxon>Heterobranchia</taxon>
        <taxon>Euthyneura</taxon>
        <taxon>Panpulmonata</taxon>
        <taxon>Sacoglossa</taxon>
        <taxon>Placobranchoidea</taxon>
        <taxon>Plakobranchidae</taxon>
        <taxon>Elysia</taxon>
    </lineage>
</organism>
<evidence type="ECO:0000256" key="1">
    <source>
        <dbReference type="SAM" id="MobiDB-lite"/>
    </source>
</evidence>
<sequence>MSLGYIVINLNRKKKSQWSKGRRSRHHPKVESFRVSKQSYSNYTLGQGRWFLHGTKQIQLDFKGRLRQVRRGQASIVHSDSRRPQRNSDGLSSTNHLRRNLPESRNIL</sequence>
<proteinExistence type="predicted"/>
<dbReference type="AlphaFoldDB" id="A0AAE1AT47"/>